<evidence type="ECO:0000313" key="2">
    <source>
        <dbReference type="EMBL" id="KAF9470403.1"/>
    </source>
</evidence>
<dbReference type="EMBL" id="MU156022">
    <property type="protein sequence ID" value="KAF9470403.1"/>
    <property type="molecule type" value="Genomic_DNA"/>
</dbReference>
<reference evidence="2" key="1">
    <citation type="submission" date="2020-11" db="EMBL/GenBank/DDBJ databases">
        <authorList>
            <consortium name="DOE Joint Genome Institute"/>
            <person name="Ahrendt S."/>
            <person name="Riley R."/>
            <person name="Andreopoulos W."/>
            <person name="Labutti K."/>
            <person name="Pangilinan J."/>
            <person name="Ruiz-Duenas F.J."/>
            <person name="Barrasa J.M."/>
            <person name="Sanchez-Garcia M."/>
            <person name="Camarero S."/>
            <person name="Miyauchi S."/>
            <person name="Serrano A."/>
            <person name="Linde D."/>
            <person name="Babiker R."/>
            <person name="Drula E."/>
            <person name="Ayuso-Fernandez I."/>
            <person name="Pacheco R."/>
            <person name="Padilla G."/>
            <person name="Ferreira P."/>
            <person name="Barriuso J."/>
            <person name="Kellner H."/>
            <person name="Castanera R."/>
            <person name="Alfaro M."/>
            <person name="Ramirez L."/>
            <person name="Pisabarro A.G."/>
            <person name="Kuo A."/>
            <person name="Tritt A."/>
            <person name="Lipzen A."/>
            <person name="He G."/>
            <person name="Yan M."/>
            <person name="Ng V."/>
            <person name="Cullen D."/>
            <person name="Martin F."/>
            <person name="Rosso M.-N."/>
            <person name="Henrissat B."/>
            <person name="Hibbett D."/>
            <person name="Martinez A.T."/>
            <person name="Grigoriev I.V."/>
        </authorList>
    </citation>
    <scope>NUCLEOTIDE SEQUENCE</scope>
    <source>
        <strain evidence="2">CIRM-BRFM 674</strain>
    </source>
</reference>
<organism evidence="2 3">
    <name type="scientific">Pholiota conissans</name>
    <dbReference type="NCBI Taxonomy" id="109636"/>
    <lineage>
        <taxon>Eukaryota</taxon>
        <taxon>Fungi</taxon>
        <taxon>Dikarya</taxon>
        <taxon>Basidiomycota</taxon>
        <taxon>Agaricomycotina</taxon>
        <taxon>Agaricomycetes</taxon>
        <taxon>Agaricomycetidae</taxon>
        <taxon>Agaricales</taxon>
        <taxon>Agaricineae</taxon>
        <taxon>Strophariaceae</taxon>
        <taxon>Pholiota</taxon>
    </lineage>
</organism>
<feature type="compositionally biased region" description="Basic and acidic residues" evidence="1">
    <location>
        <begin position="1"/>
        <end position="19"/>
    </location>
</feature>
<proteinExistence type="predicted"/>
<evidence type="ECO:0000313" key="3">
    <source>
        <dbReference type="Proteomes" id="UP000807469"/>
    </source>
</evidence>
<protein>
    <submittedName>
        <fullName evidence="2">Uncharacterized protein</fullName>
    </submittedName>
</protein>
<feature type="region of interest" description="Disordered" evidence="1">
    <location>
        <begin position="145"/>
        <end position="167"/>
    </location>
</feature>
<gene>
    <name evidence="2" type="ORF">BDN70DRAFT_902139</name>
</gene>
<evidence type="ECO:0000256" key="1">
    <source>
        <dbReference type="SAM" id="MobiDB-lite"/>
    </source>
</evidence>
<comment type="caution">
    <text evidence="2">The sequence shown here is derived from an EMBL/GenBank/DDBJ whole genome shotgun (WGS) entry which is preliminary data.</text>
</comment>
<dbReference type="Proteomes" id="UP000807469">
    <property type="component" value="Unassembled WGS sequence"/>
</dbReference>
<dbReference type="AlphaFoldDB" id="A0A9P5YIB9"/>
<sequence>MESHISEPSHHNRFSDKLSDSTSEPPKAPIPTPICINNQLVIHPSETFEHRNYWISGLLESRAKGKHVSELTEREKLALRLAKTTRRCLFLEKELISQKIKESRLVADLLEQEKVVAQVCLDEADVQLGVVHGALLCPNFSDSDTEEELDDSRGIHPGHNSAYSSDSSQEGMQDIFFCIIPPEADSINHIDIRNEYRSEMSSCGETDYYSLDEDASKLSSASLPALTEEALQKLHCSYGM</sequence>
<accession>A0A9P5YIB9</accession>
<name>A0A9P5YIB9_9AGAR</name>
<keyword evidence="3" id="KW-1185">Reference proteome</keyword>
<feature type="region of interest" description="Disordered" evidence="1">
    <location>
        <begin position="1"/>
        <end position="31"/>
    </location>
</feature>